<organism evidence="2 3">
    <name type="scientific">Niastella koreensis</name>
    <dbReference type="NCBI Taxonomy" id="354356"/>
    <lineage>
        <taxon>Bacteria</taxon>
        <taxon>Pseudomonadati</taxon>
        <taxon>Bacteroidota</taxon>
        <taxon>Chitinophagia</taxon>
        <taxon>Chitinophagales</taxon>
        <taxon>Chitinophagaceae</taxon>
        <taxon>Niastella</taxon>
    </lineage>
</organism>
<name>A0ABX3P7G7_9BACT</name>
<gene>
    <name evidence="2" type="ORF">A4D02_03645</name>
</gene>
<evidence type="ECO:0000313" key="2">
    <source>
        <dbReference type="EMBL" id="OQP55415.1"/>
    </source>
</evidence>
<evidence type="ECO:0000313" key="3">
    <source>
        <dbReference type="Proteomes" id="UP000192277"/>
    </source>
</evidence>
<proteinExistence type="predicted"/>
<evidence type="ECO:0000256" key="1">
    <source>
        <dbReference type="SAM" id="Phobius"/>
    </source>
</evidence>
<keyword evidence="1" id="KW-0812">Transmembrane</keyword>
<protein>
    <submittedName>
        <fullName evidence="2">Uncharacterized protein</fullName>
    </submittedName>
</protein>
<accession>A0ABX3P7G7</accession>
<keyword evidence="1" id="KW-0472">Membrane</keyword>
<dbReference type="RefSeq" id="WP_014223014.1">
    <property type="nucleotide sequence ID" value="NZ_LWBO01000001.1"/>
</dbReference>
<keyword evidence="3" id="KW-1185">Reference proteome</keyword>
<sequence length="78" mass="8814">MKAKKNSGPAWLLRTLVLWLLGISLLIFLVVASLSSLFSYSLWSWINVLRFIIGGGIVFLLICYGFFFKTILNGSKEK</sequence>
<reference evidence="2 3" key="1">
    <citation type="submission" date="2016-04" db="EMBL/GenBank/DDBJ databases">
        <authorList>
            <person name="Chen L."/>
            <person name="Zhuang W."/>
            <person name="Wang G."/>
        </authorList>
    </citation>
    <scope>NUCLEOTIDE SEQUENCE [LARGE SCALE GENOMIC DNA]</scope>
    <source>
        <strain evidence="3">GR20</strain>
    </source>
</reference>
<dbReference type="Proteomes" id="UP000192277">
    <property type="component" value="Unassembled WGS sequence"/>
</dbReference>
<feature type="transmembrane region" description="Helical" evidence="1">
    <location>
        <begin position="44"/>
        <end position="68"/>
    </location>
</feature>
<feature type="transmembrane region" description="Helical" evidence="1">
    <location>
        <begin position="12"/>
        <end position="38"/>
    </location>
</feature>
<keyword evidence="1" id="KW-1133">Transmembrane helix</keyword>
<comment type="caution">
    <text evidence="2">The sequence shown here is derived from an EMBL/GenBank/DDBJ whole genome shotgun (WGS) entry which is preliminary data.</text>
</comment>
<dbReference type="EMBL" id="LWBO01000001">
    <property type="protein sequence ID" value="OQP55415.1"/>
    <property type="molecule type" value="Genomic_DNA"/>
</dbReference>